<evidence type="ECO:0000313" key="4">
    <source>
        <dbReference type="Proteomes" id="UP000035721"/>
    </source>
</evidence>
<dbReference type="STRING" id="1194083.BN12_2380020"/>
<feature type="compositionally biased region" description="Basic and acidic residues" evidence="1">
    <location>
        <begin position="65"/>
        <end position="92"/>
    </location>
</feature>
<keyword evidence="4" id="KW-1185">Reference proteome</keyword>
<sequence>MPPSADVTPGVWGFVAFAVLAIALYLLMRNMTARMRRMTYRQRDAHRTGEDPQAWEGEGSTDGASDDRSAADRSAAERSARRKRPGDGRQADDQNTDD</sequence>
<feature type="compositionally biased region" description="Basic and acidic residues" evidence="1">
    <location>
        <begin position="41"/>
        <end position="50"/>
    </location>
</feature>
<dbReference type="AlphaFoldDB" id="A0A077LYE3"/>
<keyword evidence="2" id="KW-0472">Membrane</keyword>
<comment type="caution">
    <text evidence="3">The sequence shown here is derived from an EMBL/GenBank/DDBJ whole genome shotgun (WGS) entry which is preliminary data.</text>
</comment>
<proteinExistence type="predicted"/>
<reference evidence="3 4" key="1">
    <citation type="journal article" date="2013" name="ISME J.">
        <title>A metabolic model for members of the genus Tetrasphaera involved in enhanced biological phosphorus removal.</title>
        <authorList>
            <person name="Kristiansen R."/>
            <person name="Nguyen H.T.T."/>
            <person name="Saunders A.M."/>
            <person name="Nielsen J.L."/>
            <person name="Wimmer R."/>
            <person name="Le V.Q."/>
            <person name="McIlroy S.J."/>
            <person name="Petrovski S."/>
            <person name="Seviour R.J."/>
            <person name="Calteau A."/>
            <person name="Nielsen K.L."/>
            <person name="Nielsen P.H."/>
        </authorList>
    </citation>
    <scope>NUCLEOTIDE SEQUENCE [LARGE SCALE GENOMIC DNA]</scope>
    <source>
        <strain evidence="3 4">T1-X7</strain>
    </source>
</reference>
<protein>
    <submittedName>
        <fullName evidence="3">Uncharacterized protein</fullName>
    </submittedName>
</protein>
<keyword evidence="2" id="KW-0812">Transmembrane</keyword>
<evidence type="ECO:0000256" key="2">
    <source>
        <dbReference type="SAM" id="Phobius"/>
    </source>
</evidence>
<organism evidence="3 4">
    <name type="scientific">Nostocoides japonicum T1-X7</name>
    <dbReference type="NCBI Taxonomy" id="1194083"/>
    <lineage>
        <taxon>Bacteria</taxon>
        <taxon>Bacillati</taxon>
        <taxon>Actinomycetota</taxon>
        <taxon>Actinomycetes</taxon>
        <taxon>Micrococcales</taxon>
        <taxon>Intrasporangiaceae</taxon>
        <taxon>Nostocoides</taxon>
    </lineage>
</organism>
<gene>
    <name evidence="3" type="ORF">BN12_2380020</name>
</gene>
<evidence type="ECO:0000313" key="3">
    <source>
        <dbReference type="EMBL" id="CCH77927.1"/>
    </source>
</evidence>
<dbReference type="Proteomes" id="UP000035721">
    <property type="component" value="Unassembled WGS sequence"/>
</dbReference>
<evidence type="ECO:0000256" key="1">
    <source>
        <dbReference type="SAM" id="MobiDB-lite"/>
    </source>
</evidence>
<feature type="region of interest" description="Disordered" evidence="1">
    <location>
        <begin position="39"/>
        <end position="98"/>
    </location>
</feature>
<accession>A0A077LYE3</accession>
<dbReference type="RefSeq" id="WP_157635565.1">
    <property type="nucleotide sequence ID" value="NZ_HF570958.1"/>
</dbReference>
<name>A0A077LYE3_9MICO</name>
<keyword evidence="2" id="KW-1133">Transmembrane helix</keyword>
<dbReference type="EMBL" id="CAJB01000155">
    <property type="protein sequence ID" value="CCH77927.1"/>
    <property type="molecule type" value="Genomic_DNA"/>
</dbReference>
<feature type="transmembrane region" description="Helical" evidence="2">
    <location>
        <begin position="12"/>
        <end position="28"/>
    </location>
</feature>